<feature type="compositionally biased region" description="Pro residues" evidence="4">
    <location>
        <begin position="183"/>
        <end position="192"/>
    </location>
</feature>
<dbReference type="CDD" id="cd07920">
    <property type="entry name" value="Pumilio"/>
    <property type="match status" value="1"/>
</dbReference>
<dbReference type="InterPro" id="IPR016024">
    <property type="entry name" value="ARM-type_fold"/>
</dbReference>
<sequence length="695" mass="77141">MDKILAKMAEHQALQDEHNSGIRGSEDHSAFHPNLDHGSSSNSLPMTPATETFHTTAPTTRPASVNFPESQEGDEVLQLRLQLAQAQTQISKLAEMAQTREGPPEASKQTLHNVSNVSSFARENTWNPPDDTNSETSDPGPGASFARSRGIWGGFRNHSAVSLAAPTRTFGHEAQNVDWARPPMSPFPPGPSFPEQQDRYQQPGTYRGGRLTPDSEFLMRRPGLRSNGKFDDRVRGASGFTPGYAGAFSTSSAAYDPLASTQMSSAHMTPASGYTPMNLNLYTGGPPPMGTSLSPHASEFTSTTNWKGDMIPMDGSPTYLPPTEPLNYRRLLDRNVNCNWKYIVDKIVCNNDQQASIFLQQKLKVGTPEQKYEIVEAIVAQAYPLMVNRFGNFLVQRCFEHGTPEQVIKIAEAIRGNTLSLSMDPFGCHVVQKAFDSVPEEYKAIMVNELLRRIPETVIHRYACHVWQKLFELRWTETPPQIMKYVNEALQGMWHEVALGETGSLVVQNIFENCLEEDKRPCIEEVLANIDIVAHGQFGNWCIQHICEHGGPPDRSRAIDHVIRYAAEYSTDQFASKVVEKCLKIGGSEFLGRYLDRVCEGRRDRTRIPLIDIASDQYGNYLVQWILNNATSQHRETVAAHIRKHMVSLRGSKFGSRVGMLCTNHAVTTRPGPGVGPGMGGRLGPGPRYAGSSYR</sequence>
<evidence type="ECO:0000313" key="7">
    <source>
        <dbReference type="Proteomes" id="UP001175261"/>
    </source>
</evidence>
<dbReference type="Gene3D" id="1.25.10.10">
    <property type="entry name" value="Leucine-rich Repeat Variant"/>
    <property type="match status" value="1"/>
</dbReference>
<evidence type="ECO:0000256" key="1">
    <source>
        <dbReference type="ARBA" id="ARBA00022737"/>
    </source>
</evidence>
<dbReference type="InterPro" id="IPR033133">
    <property type="entry name" value="PUM-HD"/>
</dbReference>
<dbReference type="InterPro" id="IPR011989">
    <property type="entry name" value="ARM-like"/>
</dbReference>
<reference evidence="6" key="1">
    <citation type="submission" date="2022-10" db="EMBL/GenBank/DDBJ databases">
        <title>Determination and structural analysis of whole genome sequence of Sarocladium strictum F4-1.</title>
        <authorList>
            <person name="Hu L."/>
            <person name="Jiang Y."/>
        </authorList>
    </citation>
    <scope>NUCLEOTIDE SEQUENCE</scope>
    <source>
        <strain evidence="6">F4-1</strain>
    </source>
</reference>
<feature type="region of interest" description="Disordered" evidence="4">
    <location>
        <begin position="1"/>
        <end position="44"/>
    </location>
</feature>
<dbReference type="PROSITE" id="PS50303">
    <property type="entry name" value="PUM_HD"/>
    <property type="match status" value="1"/>
</dbReference>
<comment type="caution">
    <text evidence="6">The sequence shown here is derived from an EMBL/GenBank/DDBJ whole genome shotgun (WGS) entry which is preliminary data.</text>
</comment>
<dbReference type="PANTHER" id="PTHR12537">
    <property type="entry name" value="RNA BINDING PROTEIN PUMILIO-RELATED"/>
    <property type="match status" value="1"/>
</dbReference>
<evidence type="ECO:0000259" key="5">
    <source>
        <dbReference type="PROSITE" id="PS50303"/>
    </source>
</evidence>
<evidence type="ECO:0000256" key="4">
    <source>
        <dbReference type="SAM" id="MobiDB-lite"/>
    </source>
</evidence>
<dbReference type="SMART" id="SM00025">
    <property type="entry name" value="Pumilio"/>
    <property type="match status" value="8"/>
</dbReference>
<dbReference type="PANTHER" id="PTHR12537:SF48">
    <property type="entry name" value="MEIOTIC COILED-COIL PROTEIN 2"/>
    <property type="match status" value="1"/>
</dbReference>
<gene>
    <name evidence="6" type="ORF">NLU13_6306</name>
</gene>
<dbReference type="EMBL" id="JAPDFR010000005">
    <property type="protein sequence ID" value="KAK0386471.1"/>
    <property type="molecule type" value="Genomic_DNA"/>
</dbReference>
<organism evidence="6 7">
    <name type="scientific">Sarocladium strictum</name>
    <name type="common">Black bundle disease fungus</name>
    <name type="synonym">Acremonium strictum</name>
    <dbReference type="NCBI Taxonomy" id="5046"/>
    <lineage>
        <taxon>Eukaryota</taxon>
        <taxon>Fungi</taxon>
        <taxon>Dikarya</taxon>
        <taxon>Ascomycota</taxon>
        <taxon>Pezizomycotina</taxon>
        <taxon>Sordariomycetes</taxon>
        <taxon>Hypocreomycetidae</taxon>
        <taxon>Hypocreales</taxon>
        <taxon>Sarocladiaceae</taxon>
        <taxon>Sarocladium</taxon>
    </lineage>
</organism>
<dbReference type="GO" id="GO:0003730">
    <property type="term" value="F:mRNA 3'-UTR binding"/>
    <property type="evidence" value="ECO:0007669"/>
    <property type="project" value="TreeGrafter"/>
</dbReference>
<feature type="region of interest" description="Disordered" evidence="4">
    <location>
        <begin position="672"/>
        <end position="695"/>
    </location>
</feature>
<comment type="function">
    <text evidence="2">RNA-binding nucleolar protein required for pre-rRNA processing. Involved in production of 18S rRNA and assembly of small ribosomal subunit.</text>
</comment>
<evidence type="ECO:0000256" key="2">
    <source>
        <dbReference type="ARBA" id="ARBA00024893"/>
    </source>
</evidence>
<dbReference type="Pfam" id="PF00806">
    <property type="entry name" value="PUF"/>
    <property type="match status" value="8"/>
</dbReference>
<protein>
    <recommendedName>
        <fullName evidence="5">PUM-HD domain-containing protein</fullName>
    </recommendedName>
</protein>
<accession>A0AA39GG92</accession>
<evidence type="ECO:0000256" key="3">
    <source>
        <dbReference type="PROSITE-ProRule" id="PRU00317"/>
    </source>
</evidence>
<dbReference type="Proteomes" id="UP001175261">
    <property type="component" value="Unassembled WGS sequence"/>
</dbReference>
<dbReference type="InterPro" id="IPR033712">
    <property type="entry name" value="Pumilio_RNA-bd"/>
</dbReference>
<feature type="compositionally biased region" description="Polar residues" evidence="4">
    <location>
        <begin position="121"/>
        <end position="137"/>
    </location>
</feature>
<evidence type="ECO:0000313" key="6">
    <source>
        <dbReference type="EMBL" id="KAK0386471.1"/>
    </source>
</evidence>
<dbReference type="PROSITE" id="PS50302">
    <property type="entry name" value="PUM"/>
    <property type="match status" value="3"/>
</dbReference>
<feature type="compositionally biased region" description="Basic and acidic residues" evidence="4">
    <location>
        <begin position="1"/>
        <end position="30"/>
    </location>
</feature>
<dbReference type="GO" id="GO:0005737">
    <property type="term" value="C:cytoplasm"/>
    <property type="evidence" value="ECO:0007669"/>
    <property type="project" value="TreeGrafter"/>
</dbReference>
<keyword evidence="7" id="KW-1185">Reference proteome</keyword>
<feature type="region of interest" description="Disordered" evidence="4">
    <location>
        <begin position="121"/>
        <end position="149"/>
    </location>
</feature>
<feature type="repeat" description="Pumilio" evidence="3">
    <location>
        <begin position="605"/>
        <end position="640"/>
    </location>
</feature>
<keyword evidence="1" id="KW-0677">Repeat</keyword>
<feature type="repeat" description="Pumilio" evidence="3">
    <location>
        <begin position="377"/>
        <end position="412"/>
    </location>
</feature>
<proteinExistence type="predicted"/>
<feature type="region of interest" description="Disordered" evidence="4">
    <location>
        <begin position="178"/>
        <end position="235"/>
    </location>
</feature>
<dbReference type="SUPFAM" id="SSF48371">
    <property type="entry name" value="ARM repeat"/>
    <property type="match status" value="1"/>
</dbReference>
<dbReference type="AlphaFoldDB" id="A0AA39GG92"/>
<dbReference type="GO" id="GO:0010608">
    <property type="term" value="P:post-transcriptional regulation of gene expression"/>
    <property type="evidence" value="ECO:0007669"/>
    <property type="project" value="TreeGrafter"/>
</dbReference>
<feature type="compositionally biased region" description="Gly residues" evidence="4">
    <location>
        <begin position="673"/>
        <end position="684"/>
    </location>
</feature>
<feature type="domain" description="PUM-HD" evidence="5">
    <location>
        <begin position="314"/>
        <end position="666"/>
    </location>
</feature>
<name>A0AA39GG92_SARSR</name>
<dbReference type="InterPro" id="IPR001313">
    <property type="entry name" value="Pumilio_RNA-bd_rpt"/>
</dbReference>
<feature type="repeat" description="Pumilio" evidence="3">
    <location>
        <begin position="413"/>
        <end position="448"/>
    </location>
</feature>